<protein>
    <submittedName>
        <fullName evidence="2">Uncharacterized protein</fullName>
    </submittedName>
</protein>
<evidence type="ECO:0000313" key="3">
    <source>
        <dbReference type="Proteomes" id="UP001157440"/>
    </source>
</evidence>
<comment type="caution">
    <text evidence="2">The sequence shown here is derived from an EMBL/GenBank/DDBJ whole genome shotgun (WGS) entry which is preliminary data.</text>
</comment>
<name>A0AA37WVZ2_9HYPH</name>
<dbReference type="AlphaFoldDB" id="A0AA37WVZ2"/>
<feature type="compositionally biased region" description="Basic and acidic residues" evidence="1">
    <location>
        <begin position="41"/>
        <end position="54"/>
    </location>
</feature>
<reference evidence="3" key="1">
    <citation type="journal article" date="2019" name="Int. J. Syst. Evol. Microbiol.">
        <title>The Global Catalogue of Microorganisms (GCM) 10K type strain sequencing project: providing services to taxonomists for standard genome sequencing and annotation.</title>
        <authorList>
            <consortium name="The Broad Institute Genomics Platform"/>
            <consortium name="The Broad Institute Genome Sequencing Center for Infectious Disease"/>
            <person name="Wu L."/>
            <person name="Ma J."/>
        </authorList>
    </citation>
    <scope>NUCLEOTIDE SEQUENCE [LARGE SCALE GENOMIC DNA]</scope>
    <source>
        <strain evidence="3">NBRC 103632</strain>
    </source>
</reference>
<gene>
    <name evidence="2" type="ORF">GCM10007890_65640</name>
</gene>
<feature type="region of interest" description="Disordered" evidence="1">
    <location>
        <begin position="1"/>
        <end position="71"/>
    </location>
</feature>
<dbReference type="RefSeq" id="WP_238195807.1">
    <property type="nucleotide sequence ID" value="NZ_BPQZ01000006.1"/>
</dbReference>
<feature type="compositionally biased region" description="Basic and acidic residues" evidence="1">
    <location>
        <begin position="61"/>
        <end position="71"/>
    </location>
</feature>
<dbReference type="EMBL" id="BSPL01000038">
    <property type="protein sequence ID" value="GLS74546.1"/>
    <property type="molecule type" value="Genomic_DNA"/>
</dbReference>
<accession>A0AA37WVZ2</accession>
<keyword evidence="3" id="KW-1185">Reference proteome</keyword>
<evidence type="ECO:0000313" key="2">
    <source>
        <dbReference type="EMBL" id="GLS74546.1"/>
    </source>
</evidence>
<evidence type="ECO:0000256" key="1">
    <source>
        <dbReference type="SAM" id="MobiDB-lite"/>
    </source>
</evidence>
<dbReference type="Proteomes" id="UP001157440">
    <property type="component" value="Unassembled WGS sequence"/>
</dbReference>
<organism evidence="2 3">
    <name type="scientific">Methylobacterium tardum</name>
    <dbReference type="NCBI Taxonomy" id="374432"/>
    <lineage>
        <taxon>Bacteria</taxon>
        <taxon>Pseudomonadati</taxon>
        <taxon>Pseudomonadota</taxon>
        <taxon>Alphaproteobacteria</taxon>
        <taxon>Hyphomicrobiales</taxon>
        <taxon>Methylobacteriaceae</taxon>
        <taxon>Methylobacterium</taxon>
    </lineage>
</organism>
<proteinExistence type="predicted"/>
<sequence>MADAPDDTQAQRMPHGKPESEGLANAPLDTATGTVKPQDGPMERAGTEKEEARRGGTSLGAERDRPSGSRG</sequence>